<evidence type="ECO:0000313" key="9">
    <source>
        <dbReference type="EMBL" id="KKU17650.1"/>
    </source>
</evidence>
<dbReference type="STRING" id="1618589.UX25_C0004G0017"/>
<dbReference type="GO" id="GO:0005840">
    <property type="term" value="C:ribosome"/>
    <property type="evidence" value="ECO:0007669"/>
    <property type="project" value="UniProtKB-KW"/>
</dbReference>
<keyword evidence="2 7" id="KW-0699">rRNA-binding</keyword>
<dbReference type="FunFam" id="1.10.1900.20:FF:000001">
    <property type="entry name" value="50S ribosomal protein L20"/>
    <property type="match status" value="1"/>
</dbReference>
<dbReference type="Pfam" id="PF00453">
    <property type="entry name" value="Ribosomal_L20"/>
    <property type="match status" value="1"/>
</dbReference>
<dbReference type="EMBL" id="LCLM01000004">
    <property type="protein sequence ID" value="KKU17650.1"/>
    <property type="molecule type" value="Genomic_DNA"/>
</dbReference>
<sequence length="111" mass="12582">MRVKSIAARKHRKVKKLAKGFKQARRIRVKAAKEALAHAGAYAYHGRKLRKRDLRALWITRINAALRAEGLTYSKFMAGLKKAKIELDRKMLADIAVNDPATFKAILSQVK</sequence>
<keyword evidence="3 7" id="KW-0694">RNA-binding</keyword>
<dbReference type="CDD" id="cd07026">
    <property type="entry name" value="Ribosomal_L20"/>
    <property type="match status" value="1"/>
</dbReference>
<evidence type="ECO:0000313" key="10">
    <source>
        <dbReference type="Proteomes" id="UP000034922"/>
    </source>
</evidence>
<evidence type="ECO:0000256" key="6">
    <source>
        <dbReference type="ARBA" id="ARBA00035172"/>
    </source>
</evidence>
<evidence type="ECO:0000256" key="1">
    <source>
        <dbReference type="ARBA" id="ARBA00007698"/>
    </source>
</evidence>
<comment type="caution">
    <text evidence="9">The sequence shown here is derived from an EMBL/GenBank/DDBJ whole genome shotgun (WGS) entry which is preliminary data.</text>
</comment>
<dbReference type="PROSITE" id="PS00937">
    <property type="entry name" value="RIBOSOMAL_L20"/>
    <property type="match status" value="1"/>
</dbReference>
<dbReference type="GO" id="GO:0006412">
    <property type="term" value="P:translation"/>
    <property type="evidence" value="ECO:0007669"/>
    <property type="project" value="InterPro"/>
</dbReference>
<dbReference type="HAMAP" id="MF_00382">
    <property type="entry name" value="Ribosomal_bL20"/>
    <property type="match status" value="1"/>
</dbReference>
<dbReference type="InterPro" id="IPR035566">
    <property type="entry name" value="Ribosomal_protein_bL20_C"/>
</dbReference>
<dbReference type="GO" id="GO:0019843">
    <property type="term" value="F:rRNA binding"/>
    <property type="evidence" value="ECO:0007669"/>
    <property type="project" value="UniProtKB-UniRule"/>
</dbReference>
<name>A0A0G1R9T9_9BACT</name>
<evidence type="ECO:0000256" key="2">
    <source>
        <dbReference type="ARBA" id="ARBA00022730"/>
    </source>
</evidence>
<accession>A0A0G1R9T9</accession>
<dbReference type="InterPro" id="IPR049946">
    <property type="entry name" value="RIBOSOMAL_L20_CS"/>
</dbReference>
<evidence type="ECO:0000256" key="4">
    <source>
        <dbReference type="ARBA" id="ARBA00022980"/>
    </source>
</evidence>
<comment type="function">
    <text evidence="7 8">Binds directly to 23S ribosomal RNA and is necessary for the in vitro assembly process of the 50S ribosomal subunit. It is not involved in the protein synthesizing functions of that subunit.</text>
</comment>
<dbReference type="GO" id="GO:0003735">
    <property type="term" value="F:structural constituent of ribosome"/>
    <property type="evidence" value="ECO:0007669"/>
    <property type="project" value="InterPro"/>
</dbReference>
<keyword evidence="5 7" id="KW-0687">Ribonucleoprotein</keyword>
<dbReference type="GO" id="GO:1990904">
    <property type="term" value="C:ribonucleoprotein complex"/>
    <property type="evidence" value="ECO:0007669"/>
    <property type="project" value="UniProtKB-KW"/>
</dbReference>
<comment type="similarity">
    <text evidence="1 7 8">Belongs to the bacterial ribosomal protein bL20 family.</text>
</comment>
<dbReference type="NCBIfam" id="TIGR01032">
    <property type="entry name" value="rplT_bact"/>
    <property type="match status" value="1"/>
</dbReference>
<evidence type="ECO:0000256" key="3">
    <source>
        <dbReference type="ARBA" id="ARBA00022884"/>
    </source>
</evidence>
<dbReference type="InterPro" id="IPR005813">
    <property type="entry name" value="Ribosomal_bL20"/>
</dbReference>
<evidence type="ECO:0000256" key="7">
    <source>
        <dbReference type="HAMAP-Rule" id="MF_00382"/>
    </source>
</evidence>
<reference evidence="9 10" key="1">
    <citation type="journal article" date="2015" name="Nature">
        <title>rRNA introns, odd ribosomes, and small enigmatic genomes across a large radiation of phyla.</title>
        <authorList>
            <person name="Brown C.T."/>
            <person name="Hug L.A."/>
            <person name="Thomas B.C."/>
            <person name="Sharon I."/>
            <person name="Castelle C.J."/>
            <person name="Singh A."/>
            <person name="Wilkins M.J."/>
            <person name="Williams K.H."/>
            <person name="Banfield J.F."/>
        </authorList>
    </citation>
    <scope>NUCLEOTIDE SEQUENCE [LARGE SCALE GENOMIC DNA]</scope>
</reference>
<dbReference type="AlphaFoldDB" id="A0A0G1R9T9"/>
<dbReference type="PANTHER" id="PTHR10986">
    <property type="entry name" value="39S RIBOSOMAL PROTEIN L20"/>
    <property type="match status" value="1"/>
</dbReference>
<proteinExistence type="inferred from homology"/>
<dbReference type="SUPFAM" id="SSF74731">
    <property type="entry name" value="Ribosomal protein L20"/>
    <property type="match status" value="1"/>
</dbReference>
<dbReference type="Gene3D" id="6.10.160.10">
    <property type="match status" value="1"/>
</dbReference>
<dbReference type="PATRIC" id="fig|1618589.3.peg.110"/>
<dbReference type="Proteomes" id="UP000034922">
    <property type="component" value="Unassembled WGS sequence"/>
</dbReference>
<dbReference type="PRINTS" id="PR00062">
    <property type="entry name" value="RIBOSOMALL20"/>
</dbReference>
<evidence type="ECO:0000256" key="5">
    <source>
        <dbReference type="ARBA" id="ARBA00023274"/>
    </source>
</evidence>
<organism evidence="9 10">
    <name type="scientific">Candidatus Woesebacteria bacterium GW2011_GWC2_45_9</name>
    <dbReference type="NCBI Taxonomy" id="1618589"/>
    <lineage>
        <taxon>Bacteria</taxon>
        <taxon>Candidatus Woeseibacteriota</taxon>
    </lineage>
</organism>
<protein>
    <recommendedName>
        <fullName evidence="6 7">Large ribosomal subunit protein bL20</fullName>
    </recommendedName>
</protein>
<evidence type="ECO:0000256" key="8">
    <source>
        <dbReference type="RuleBase" id="RU000560"/>
    </source>
</evidence>
<keyword evidence="4 7" id="KW-0689">Ribosomal protein</keyword>
<gene>
    <name evidence="7" type="primary">rplT</name>
    <name evidence="9" type="ORF">UX25_C0004G0017</name>
</gene>
<dbReference type="Gene3D" id="1.10.1900.20">
    <property type="entry name" value="Ribosomal protein L20"/>
    <property type="match status" value="1"/>
</dbReference>
<dbReference type="GO" id="GO:0000027">
    <property type="term" value="P:ribosomal large subunit assembly"/>
    <property type="evidence" value="ECO:0007669"/>
    <property type="project" value="UniProtKB-UniRule"/>
</dbReference>